<dbReference type="InterPro" id="IPR011063">
    <property type="entry name" value="TilS/TtcA_N"/>
</dbReference>
<dbReference type="InterPro" id="IPR035107">
    <property type="entry name" value="tRNA_thiolation_TtcA_Ctu1"/>
</dbReference>
<dbReference type="AlphaFoldDB" id="K1RNQ3"/>
<keyword evidence="1" id="KW-0808">Transferase</keyword>
<dbReference type="SUPFAM" id="SSF52402">
    <property type="entry name" value="Adenine nucleotide alpha hydrolases-like"/>
    <property type="match status" value="1"/>
</dbReference>
<dbReference type="EMBL" id="AJWY01013995">
    <property type="protein sequence ID" value="EKC45114.1"/>
    <property type="molecule type" value="Genomic_DNA"/>
</dbReference>
<comment type="caution">
    <text evidence="4">The sequence shown here is derived from an EMBL/GenBank/DDBJ whole genome shotgun (WGS) entry which is preliminary data.</text>
</comment>
<proteinExistence type="predicted"/>
<dbReference type="PIRSF" id="PIRSF004976">
    <property type="entry name" value="ATPase_YdaO"/>
    <property type="match status" value="1"/>
</dbReference>
<evidence type="ECO:0000256" key="2">
    <source>
        <dbReference type="SAM" id="Coils"/>
    </source>
</evidence>
<reference evidence="4" key="1">
    <citation type="journal article" date="2013" name="Environ. Microbiol.">
        <title>Microbiota from the distal guts of lean and obese adolescents exhibit partial functional redundancy besides clear differences in community structure.</title>
        <authorList>
            <person name="Ferrer M."/>
            <person name="Ruiz A."/>
            <person name="Lanza F."/>
            <person name="Haange S.B."/>
            <person name="Oberbach A."/>
            <person name="Till H."/>
            <person name="Bargiela R."/>
            <person name="Campoy C."/>
            <person name="Segura M.T."/>
            <person name="Richter M."/>
            <person name="von Bergen M."/>
            <person name="Seifert J."/>
            <person name="Suarez A."/>
        </authorList>
    </citation>
    <scope>NUCLEOTIDE SEQUENCE</scope>
</reference>
<dbReference type="PANTHER" id="PTHR43686:SF1">
    <property type="entry name" value="AMINOTRAN_5 DOMAIN-CONTAINING PROTEIN"/>
    <property type="match status" value="1"/>
</dbReference>
<name>K1RNQ3_9ZZZZ</name>
<dbReference type="InterPro" id="IPR014729">
    <property type="entry name" value="Rossmann-like_a/b/a_fold"/>
</dbReference>
<dbReference type="GO" id="GO:0008033">
    <property type="term" value="P:tRNA processing"/>
    <property type="evidence" value="ECO:0007669"/>
    <property type="project" value="InterPro"/>
</dbReference>
<dbReference type="PANTHER" id="PTHR43686">
    <property type="entry name" value="SULFURTRANSFERASE-RELATED"/>
    <property type="match status" value="1"/>
</dbReference>
<dbReference type="CDD" id="cd24138">
    <property type="entry name" value="TtcA-like"/>
    <property type="match status" value="1"/>
</dbReference>
<evidence type="ECO:0000313" key="4">
    <source>
        <dbReference type="EMBL" id="EKC45114.1"/>
    </source>
</evidence>
<sequence>MKKLLSLVRAAVDRYDMIDDGDKIAVGVSGGKDSLALLYALARLRSFYPKHFEVIAITLDYRFGGMDGDYSEIQKLCDSLDVKYVVKKTDLWDVIFNIRKEKNPCSLCAKMRRGILHDTAKEYGCNKIALGHHLDDAAETFMMNLLNGGTIKCFSPVSFLSRKELYLIRPLIFAYEKDVKRAAASLDLPIVKSKCPADGVTERQSTKELLASLERQYPALREKIVGALQRGGISGW</sequence>
<dbReference type="GO" id="GO:0016740">
    <property type="term" value="F:transferase activity"/>
    <property type="evidence" value="ECO:0007669"/>
    <property type="project" value="UniProtKB-KW"/>
</dbReference>
<organism evidence="4">
    <name type="scientific">human gut metagenome</name>
    <dbReference type="NCBI Taxonomy" id="408170"/>
    <lineage>
        <taxon>unclassified sequences</taxon>
        <taxon>metagenomes</taxon>
        <taxon>organismal metagenomes</taxon>
    </lineage>
</organism>
<protein>
    <submittedName>
        <fullName evidence="4">PP-loop family protein</fullName>
    </submittedName>
</protein>
<evidence type="ECO:0000256" key="1">
    <source>
        <dbReference type="ARBA" id="ARBA00022679"/>
    </source>
</evidence>
<dbReference type="Gene3D" id="3.40.50.620">
    <property type="entry name" value="HUPs"/>
    <property type="match status" value="1"/>
</dbReference>
<keyword evidence="2" id="KW-0175">Coiled coil</keyword>
<dbReference type="Pfam" id="PF01171">
    <property type="entry name" value="ATP_bind_3"/>
    <property type="match status" value="1"/>
</dbReference>
<gene>
    <name evidence="4" type="ORF">LEA_20365</name>
</gene>
<accession>K1RNQ3</accession>
<feature type="domain" description="tRNA(Ile)-lysidine/2-thiocytidine synthase N-terminal" evidence="3">
    <location>
        <begin position="23"/>
        <end position="188"/>
    </location>
</feature>
<feature type="coiled-coil region" evidence="2">
    <location>
        <begin position="203"/>
        <end position="230"/>
    </location>
</feature>
<evidence type="ECO:0000259" key="3">
    <source>
        <dbReference type="Pfam" id="PF01171"/>
    </source>
</evidence>